<dbReference type="Proteomes" id="UP000736164">
    <property type="component" value="Unassembled WGS sequence"/>
</dbReference>
<dbReference type="GO" id="GO:0007018">
    <property type="term" value="P:microtubule-based movement"/>
    <property type="evidence" value="ECO:0007669"/>
    <property type="project" value="InterPro"/>
</dbReference>
<dbReference type="GO" id="GO:0003777">
    <property type="term" value="F:microtubule motor activity"/>
    <property type="evidence" value="ECO:0007669"/>
    <property type="project" value="InterPro"/>
</dbReference>
<evidence type="ECO:0000256" key="3">
    <source>
        <dbReference type="ARBA" id="ARBA00022840"/>
    </source>
</evidence>
<dbReference type="AlphaFoldDB" id="A0A8J7NF61"/>
<gene>
    <name evidence="9" type="primary">Kif22_0</name>
    <name evidence="9" type="ORF">GTO95_0009554</name>
</gene>
<evidence type="ECO:0000313" key="10">
    <source>
        <dbReference type="Proteomes" id="UP000736164"/>
    </source>
</evidence>
<dbReference type="GO" id="GO:0051231">
    <property type="term" value="P:spindle elongation"/>
    <property type="evidence" value="ECO:0007669"/>
    <property type="project" value="TreeGrafter"/>
</dbReference>
<dbReference type="InterPro" id="IPR001752">
    <property type="entry name" value="Kinesin_motor_dom"/>
</dbReference>
<dbReference type="PANTHER" id="PTHR47969:SF9">
    <property type="entry name" value="KINESIN-LIKE PROTEIN"/>
    <property type="match status" value="1"/>
</dbReference>
<keyword evidence="4" id="KW-0206">Cytoskeleton</keyword>
<dbReference type="InterPro" id="IPR019821">
    <property type="entry name" value="Kinesin_motor_CS"/>
</dbReference>
<evidence type="ECO:0000256" key="7">
    <source>
        <dbReference type="SAM" id="MobiDB-lite"/>
    </source>
</evidence>
<feature type="non-terminal residue" evidence="9">
    <location>
        <position position="361"/>
    </location>
</feature>
<name>A0A8J7NF61_ATRSP</name>
<comment type="subcellular location">
    <subcellularLocation>
        <location evidence="1">Cytoplasm</location>
        <location evidence="1">Cytoskeleton</location>
    </subcellularLocation>
</comment>
<evidence type="ECO:0000256" key="5">
    <source>
        <dbReference type="PROSITE-ProRule" id="PRU00283"/>
    </source>
</evidence>
<reference evidence="9" key="1">
    <citation type="journal article" date="2021" name="Cell">
        <title>Tracing the genetic footprints of vertebrate landing in non-teleost ray-finned fishes.</title>
        <authorList>
            <person name="Bi X."/>
            <person name="Wang K."/>
            <person name="Yang L."/>
            <person name="Pan H."/>
            <person name="Jiang H."/>
            <person name="Wei Q."/>
            <person name="Fang M."/>
            <person name="Yu H."/>
            <person name="Zhu C."/>
            <person name="Cai Y."/>
            <person name="He Y."/>
            <person name="Gan X."/>
            <person name="Zeng H."/>
            <person name="Yu D."/>
            <person name="Zhu Y."/>
            <person name="Jiang H."/>
            <person name="Qiu Q."/>
            <person name="Yang H."/>
            <person name="Zhang Y.E."/>
            <person name="Wang W."/>
            <person name="Zhu M."/>
            <person name="He S."/>
            <person name="Zhang G."/>
        </authorList>
    </citation>
    <scope>NUCLEOTIDE SEQUENCE</scope>
    <source>
        <strain evidence="9">Allg_001</strain>
    </source>
</reference>
<evidence type="ECO:0000256" key="1">
    <source>
        <dbReference type="ARBA" id="ARBA00004245"/>
    </source>
</evidence>
<dbReference type="PRINTS" id="PR00380">
    <property type="entry name" value="KINESINHEAVY"/>
</dbReference>
<dbReference type="GO" id="GO:0005524">
    <property type="term" value="F:ATP binding"/>
    <property type="evidence" value="ECO:0007669"/>
    <property type="project" value="UniProtKB-UniRule"/>
</dbReference>
<keyword evidence="3 5" id="KW-0067">ATP-binding</keyword>
<dbReference type="InterPro" id="IPR027417">
    <property type="entry name" value="P-loop_NTPase"/>
</dbReference>
<feature type="non-terminal residue" evidence="9">
    <location>
        <position position="1"/>
    </location>
</feature>
<dbReference type="InterPro" id="IPR027640">
    <property type="entry name" value="Kinesin-like_fam"/>
</dbReference>
<dbReference type="PROSITE" id="PS50067">
    <property type="entry name" value="KINESIN_MOTOR_2"/>
    <property type="match status" value="1"/>
</dbReference>
<keyword evidence="2 5" id="KW-0547">Nucleotide-binding</keyword>
<dbReference type="Gene3D" id="3.40.850.10">
    <property type="entry name" value="Kinesin motor domain"/>
    <property type="match status" value="1"/>
</dbReference>
<evidence type="ECO:0000313" key="9">
    <source>
        <dbReference type="EMBL" id="MBN3312432.1"/>
    </source>
</evidence>
<protein>
    <recommendedName>
        <fullName evidence="6">Kinesin-like protein</fullName>
    </recommendedName>
</protein>
<dbReference type="Pfam" id="PF00225">
    <property type="entry name" value="Kinesin"/>
    <property type="match status" value="1"/>
</dbReference>
<feature type="region of interest" description="Disordered" evidence="7">
    <location>
        <begin position="1"/>
        <end position="20"/>
    </location>
</feature>
<evidence type="ECO:0000256" key="2">
    <source>
        <dbReference type="ARBA" id="ARBA00022741"/>
    </source>
</evidence>
<dbReference type="SMART" id="SM00129">
    <property type="entry name" value="KISc"/>
    <property type="match status" value="1"/>
</dbReference>
<evidence type="ECO:0000256" key="6">
    <source>
        <dbReference type="RuleBase" id="RU000394"/>
    </source>
</evidence>
<feature type="domain" description="Kinesin motor" evidence="8">
    <location>
        <begin position="22"/>
        <end position="312"/>
    </location>
</feature>
<dbReference type="InterPro" id="IPR036961">
    <property type="entry name" value="Kinesin_motor_dom_sf"/>
</dbReference>
<keyword evidence="4" id="KW-0963">Cytoplasm</keyword>
<dbReference type="GO" id="GO:0005875">
    <property type="term" value="C:microtubule associated complex"/>
    <property type="evidence" value="ECO:0007669"/>
    <property type="project" value="TreeGrafter"/>
</dbReference>
<dbReference type="PANTHER" id="PTHR47969">
    <property type="entry name" value="CHROMOSOME-ASSOCIATED KINESIN KIF4A-RELATED"/>
    <property type="match status" value="1"/>
</dbReference>
<dbReference type="GO" id="GO:0008017">
    <property type="term" value="F:microtubule binding"/>
    <property type="evidence" value="ECO:0007669"/>
    <property type="project" value="InterPro"/>
</dbReference>
<feature type="binding site" evidence="5">
    <location>
        <begin position="106"/>
        <end position="113"/>
    </location>
    <ligand>
        <name>ATP</name>
        <dbReference type="ChEBI" id="CHEBI:30616"/>
    </ligand>
</feature>
<organism evidence="9 10">
    <name type="scientific">Atractosteus spatula</name>
    <name type="common">Alligator gar</name>
    <name type="synonym">Lepisosteus spatula</name>
    <dbReference type="NCBI Taxonomy" id="7917"/>
    <lineage>
        <taxon>Eukaryota</taxon>
        <taxon>Metazoa</taxon>
        <taxon>Chordata</taxon>
        <taxon>Craniata</taxon>
        <taxon>Vertebrata</taxon>
        <taxon>Euteleostomi</taxon>
        <taxon>Actinopterygii</taxon>
        <taxon>Neopterygii</taxon>
        <taxon>Holostei</taxon>
        <taxon>Semionotiformes</taxon>
        <taxon>Lepisosteidae</taxon>
        <taxon>Atractosteus</taxon>
    </lineage>
</organism>
<comment type="similarity">
    <text evidence="5 6">Belongs to the TRAFAC class myosin-kinesin ATPase superfamily. Kinesin family.</text>
</comment>
<comment type="caution">
    <text evidence="9">The sequence shown here is derived from an EMBL/GenBank/DDBJ whole genome shotgun (WGS) entry which is preliminary data.</text>
</comment>
<dbReference type="PROSITE" id="PS00411">
    <property type="entry name" value="KINESIN_MOTOR_1"/>
    <property type="match status" value="1"/>
</dbReference>
<dbReference type="SUPFAM" id="SSF52540">
    <property type="entry name" value="P-loop containing nucleoside triphosphate hydrolases"/>
    <property type="match status" value="1"/>
</dbReference>
<keyword evidence="10" id="KW-1185">Reference proteome</keyword>
<keyword evidence="5 6" id="KW-0505">Motor protein</keyword>
<accession>A0A8J7NF61</accession>
<dbReference type="EMBL" id="JAAWVO010005420">
    <property type="protein sequence ID" value="MBN3312432.1"/>
    <property type="molecule type" value="Genomic_DNA"/>
</dbReference>
<dbReference type="GO" id="GO:0007052">
    <property type="term" value="P:mitotic spindle organization"/>
    <property type="evidence" value="ECO:0007669"/>
    <property type="project" value="TreeGrafter"/>
</dbReference>
<keyword evidence="6" id="KW-0493">Microtubule</keyword>
<evidence type="ECO:0000256" key="4">
    <source>
        <dbReference type="ARBA" id="ARBA00023212"/>
    </source>
</evidence>
<evidence type="ECO:0000259" key="8">
    <source>
        <dbReference type="PROSITE" id="PS50067"/>
    </source>
</evidence>
<proteinExistence type="inferred from homology"/>
<sequence>MALPQRVAAGEAGASRRPPPAHLRVAVRLRPFMSAEDEKKEGPCVRAAGTQGLEIVNWRNTNETLHYQFDILHGDRSSQQEVYLSSVKPVLPFLLAGQNASVFAYGPTGAGKTHTMLGSAEQPGIIPRAVRELFQLVREQQALPQGSEWDCSIGMSYLEIYNEKVLSVLSLCVSGVSVRTPLSLSLCVSGVSVRTPLSLSLCVSGVSVRTPLSLSLCVSGVSVRTPLSLSLCVCQVVKSQNVAPFRQLLGKLYLVDLAGSEDNRRTGNAGLRLKESSAINRSLFTLSKVVDALGQGLGRVPYRDSKLTRLLQVRECGAPSGGLGVWGPLPRQPADAPAAGSRVWGSVWWSGGVGSPTATAS</sequence>
<dbReference type="GO" id="GO:0005874">
    <property type="term" value="C:microtubule"/>
    <property type="evidence" value="ECO:0007669"/>
    <property type="project" value="UniProtKB-KW"/>
</dbReference>